<organism evidence="2">
    <name type="scientific">Tanacetum cinerariifolium</name>
    <name type="common">Dalmatian daisy</name>
    <name type="synonym">Chrysanthemum cinerariifolium</name>
    <dbReference type="NCBI Taxonomy" id="118510"/>
    <lineage>
        <taxon>Eukaryota</taxon>
        <taxon>Viridiplantae</taxon>
        <taxon>Streptophyta</taxon>
        <taxon>Embryophyta</taxon>
        <taxon>Tracheophyta</taxon>
        <taxon>Spermatophyta</taxon>
        <taxon>Magnoliopsida</taxon>
        <taxon>eudicotyledons</taxon>
        <taxon>Gunneridae</taxon>
        <taxon>Pentapetalae</taxon>
        <taxon>asterids</taxon>
        <taxon>campanulids</taxon>
        <taxon>Asterales</taxon>
        <taxon>Asteraceae</taxon>
        <taxon>Asteroideae</taxon>
        <taxon>Anthemideae</taxon>
        <taxon>Anthemidinae</taxon>
        <taxon>Tanacetum</taxon>
    </lineage>
</organism>
<dbReference type="AlphaFoldDB" id="A0A699S6U2"/>
<gene>
    <name evidence="2" type="ORF">Tci_865134</name>
</gene>
<protein>
    <submittedName>
        <fullName evidence="2">Uncharacterized protein</fullName>
    </submittedName>
</protein>
<feature type="non-terminal residue" evidence="2">
    <location>
        <position position="1"/>
    </location>
</feature>
<evidence type="ECO:0000313" key="2">
    <source>
        <dbReference type="EMBL" id="GFC93164.1"/>
    </source>
</evidence>
<proteinExistence type="predicted"/>
<evidence type="ECO:0000256" key="1">
    <source>
        <dbReference type="SAM" id="SignalP"/>
    </source>
</evidence>
<keyword evidence="1" id="KW-0732">Signal</keyword>
<name>A0A699S6U2_TANCI</name>
<feature type="chain" id="PRO_5025371320" evidence="1">
    <location>
        <begin position="24"/>
        <end position="119"/>
    </location>
</feature>
<reference evidence="2" key="1">
    <citation type="journal article" date="2019" name="Sci. Rep.">
        <title>Draft genome of Tanacetum cinerariifolium, the natural source of mosquito coil.</title>
        <authorList>
            <person name="Yamashiro T."/>
            <person name="Shiraishi A."/>
            <person name="Satake H."/>
            <person name="Nakayama K."/>
        </authorList>
    </citation>
    <scope>NUCLEOTIDE SEQUENCE</scope>
</reference>
<accession>A0A699S6U2</accession>
<feature type="signal peptide" evidence="1">
    <location>
        <begin position="1"/>
        <end position="23"/>
    </location>
</feature>
<dbReference type="EMBL" id="BKCJ011141605">
    <property type="protein sequence ID" value="GFC93164.1"/>
    <property type="molecule type" value="Genomic_DNA"/>
</dbReference>
<feature type="non-terminal residue" evidence="2">
    <location>
        <position position="119"/>
    </location>
</feature>
<sequence>EVFGCWCWQGSFAASFTVSLAVGSGPSVVDTGFVLVDDSSRISVRGDLIVYAAGNAGNGSVVSFKTTFKVKFGFPGLAFLPKWYWKMYLRPLACDSTVGTWYVSLSSMELTAELQSGTK</sequence>
<comment type="caution">
    <text evidence="2">The sequence shown here is derived from an EMBL/GenBank/DDBJ whole genome shotgun (WGS) entry which is preliminary data.</text>
</comment>